<protein>
    <recommendedName>
        <fullName evidence="6">Zn(2)-C6 fungal-type domain-containing protein</fullName>
    </recommendedName>
</protein>
<evidence type="ECO:0000256" key="1">
    <source>
        <dbReference type="ARBA" id="ARBA00004123"/>
    </source>
</evidence>
<dbReference type="GO" id="GO:0003677">
    <property type="term" value="F:DNA binding"/>
    <property type="evidence" value="ECO:0007669"/>
    <property type="project" value="UniProtKB-KW"/>
</dbReference>
<dbReference type="EMBL" id="ML978172">
    <property type="protein sequence ID" value="KAF2032544.1"/>
    <property type="molecule type" value="Genomic_DNA"/>
</dbReference>
<dbReference type="InterPro" id="IPR001138">
    <property type="entry name" value="Zn2Cys6_DnaBD"/>
</dbReference>
<feature type="domain" description="Zn(2)-C6 fungal-type" evidence="6">
    <location>
        <begin position="4"/>
        <end position="34"/>
    </location>
</feature>
<keyword evidence="2" id="KW-0479">Metal-binding</keyword>
<dbReference type="PANTHER" id="PTHR46910">
    <property type="entry name" value="TRANSCRIPTION FACTOR PDR1"/>
    <property type="match status" value="1"/>
</dbReference>
<evidence type="ECO:0000256" key="5">
    <source>
        <dbReference type="SAM" id="MobiDB-lite"/>
    </source>
</evidence>
<name>A0A9P4HF78_9PLEO</name>
<dbReference type="SMART" id="SM00066">
    <property type="entry name" value="GAL4"/>
    <property type="match status" value="1"/>
</dbReference>
<evidence type="ECO:0000256" key="4">
    <source>
        <dbReference type="ARBA" id="ARBA00023242"/>
    </source>
</evidence>
<dbReference type="GO" id="GO:0000981">
    <property type="term" value="F:DNA-binding transcription factor activity, RNA polymerase II-specific"/>
    <property type="evidence" value="ECO:0007669"/>
    <property type="project" value="InterPro"/>
</dbReference>
<evidence type="ECO:0000256" key="3">
    <source>
        <dbReference type="ARBA" id="ARBA00023125"/>
    </source>
</evidence>
<dbReference type="PANTHER" id="PTHR46910:SF3">
    <property type="entry name" value="HALOTOLERANCE PROTEIN 9-RELATED"/>
    <property type="match status" value="1"/>
</dbReference>
<evidence type="ECO:0000259" key="6">
    <source>
        <dbReference type="PROSITE" id="PS50048"/>
    </source>
</evidence>
<evidence type="ECO:0000313" key="8">
    <source>
        <dbReference type="Proteomes" id="UP000799777"/>
    </source>
</evidence>
<comment type="caution">
    <text evidence="7">The sequence shown here is derived from an EMBL/GenBank/DDBJ whole genome shotgun (WGS) entry which is preliminary data.</text>
</comment>
<evidence type="ECO:0000256" key="2">
    <source>
        <dbReference type="ARBA" id="ARBA00022723"/>
    </source>
</evidence>
<comment type="subcellular location">
    <subcellularLocation>
        <location evidence="1">Nucleus</location>
    </subcellularLocation>
</comment>
<dbReference type="InterPro" id="IPR050987">
    <property type="entry name" value="AtrR-like"/>
</dbReference>
<dbReference type="OrthoDB" id="39175at2759"/>
<dbReference type="Gene3D" id="4.10.240.10">
    <property type="entry name" value="Zn(2)-C6 fungal-type DNA-binding domain"/>
    <property type="match status" value="1"/>
</dbReference>
<reference evidence="7" key="1">
    <citation type="journal article" date="2020" name="Stud. Mycol.">
        <title>101 Dothideomycetes genomes: a test case for predicting lifestyles and emergence of pathogens.</title>
        <authorList>
            <person name="Haridas S."/>
            <person name="Albert R."/>
            <person name="Binder M."/>
            <person name="Bloem J."/>
            <person name="Labutti K."/>
            <person name="Salamov A."/>
            <person name="Andreopoulos B."/>
            <person name="Baker S."/>
            <person name="Barry K."/>
            <person name="Bills G."/>
            <person name="Bluhm B."/>
            <person name="Cannon C."/>
            <person name="Castanera R."/>
            <person name="Culley D."/>
            <person name="Daum C."/>
            <person name="Ezra D."/>
            <person name="Gonzalez J."/>
            <person name="Henrissat B."/>
            <person name="Kuo A."/>
            <person name="Liang C."/>
            <person name="Lipzen A."/>
            <person name="Lutzoni F."/>
            <person name="Magnuson J."/>
            <person name="Mondo S."/>
            <person name="Nolan M."/>
            <person name="Ohm R."/>
            <person name="Pangilinan J."/>
            <person name="Park H.-J."/>
            <person name="Ramirez L."/>
            <person name="Alfaro M."/>
            <person name="Sun H."/>
            <person name="Tritt A."/>
            <person name="Yoshinaga Y."/>
            <person name="Zwiers L.-H."/>
            <person name="Turgeon B."/>
            <person name="Goodwin S."/>
            <person name="Spatafora J."/>
            <person name="Crous P."/>
            <person name="Grigoriev I."/>
        </authorList>
    </citation>
    <scope>NUCLEOTIDE SEQUENCE</scope>
    <source>
        <strain evidence="7">CBS 110217</strain>
    </source>
</reference>
<dbReference type="AlphaFoldDB" id="A0A9P4HF78"/>
<feature type="region of interest" description="Disordered" evidence="5">
    <location>
        <begin position="63"/>
        <end position="100"/>
    </location>
</feature>
<gene>
    <name evidence="7" type="ORF">EK21DRAFT_98927</name>
</gene>
<keyword evidence="4" id="KW-0539">Nucleus</keyword>
<dbReference type="SUPFAM" id="SSF57701">
    <property type="entry name" value="Zn2/Cys6 DNA-binding domain"/>
    <property type="match status" value="1"/>
</dbReference>
<feature type="compositionally biased region" description="Polar residues" evidence="5">
    <location>
        <begin position="88"/>
        <end position="100"/>
    </location>
</feature>
<proteinExistence type="predicted"/>
<keyword evidence="8" id="KW-1185">Reference proteome</keyword>
<keyword evidence="3" id="KW-0238">DNA-binding</keyword>
<accession>A0A9P4HF78</accession>
<dbReference type="Pfam" id="PF00172">
    <property type="entry name" value="Zn_clus"/>
    <property type="match status" value="1"/>
</dbReference>
<dbReference type="GO" id="GO:0008270">
    <property type="term" value="F:zinc ion binding"/>
    <property type="evidence" value="ECO:0007669"/>
    <property type="project" value="InterPro"/>
</dbReference>
<dbReference type="CDD" id="cd12148">
    <property type="entry name" value="fungal_TF_MHR"/>
    <property type="match status" value="1"/>
</dbReference>
<sequence length="688" mass="78757">MKLACVRCKRKKIKCDKGEPVCHQCITAKTECQYVERRQRPRHAQPRVAVHHLYQRLEQLEKQVSRADPDPSPSVTFPHPDSDAPSEATASTESVPSPNLSLLNRDGQESWIFQMASNVRRNFQNQATPVSTPASHIDNAMLSLNDALDELGRLRIRTDASKVNTQLSSDEAKACIDAFIRLIATMIVPDTFAIPLDFDFLRLIPDIVKSPYVNIEPGMYVMYYNALYYGLMQLRGLGDPIAQAMYFKVLETVPAWLETPDLTDLDGHIAALTAWTAITNHDYQLSWKFHCKSCQYVKLRKIDQLDVVPAKTFEEEDARDAYRYLYWQVLSTDILFRLFYGKPTVVRWAAKKIRPPNFFRLNNMQPSAMQISIVVVWTRYTLMTAEMVNEIDHCTIDENDLVEHKANHFCTQLEELLAEWRLESLMRSDSISVSLRYLIADHVMNVYAIIIGIQRLVQRSGANSNSVDKISLRAARKVTQIALEFSVSADQHEPAYFGCVHFISFYPFCAVFTLYEHVLACSDPDDCEEDVHILERIGAAMEETSAQRVDFLPFARTINALNKVSRSIQDERQRMQASGGIAGEINVMPEFDAAAFASFPDFPFNFDDPAQPHGFVRALESDFMARNWSEGWWDHDNTRIRIYIANTERDMRSTLQHILEVEEVELMGQTRGPLSKCRIEIINYGFFS</sequence>
<evidence type="ECO:0000313" key="7">
    <source>
        <dbReference type="EMBL" id="KAF2032544.1"/>
    </source>
</evidence>
<dbReference type="GO" id="GO:0005634">
    <property type="term" value="C:nucleus"/>
    <property type="evidence" value="ECO:0007669"/>
    <property type="project" value="UniProtKB-SubCell"/>
</dbReference>
<dbReference type="CDD" id="cd00067">
    <property type="entry name" value="GAL4"/>
    <property type="match status" value="1"/>
</dbReference>
<dbReference type="Proteomes" id="UP000799777">
    <property type="component" value="Unassembled WGS sequence"/>
</dbReference>
<dbReference type="PROSITE" id="PS50048">
    <property type="entry name" value="ZN2_CY6_FUNGAL_2"/>
    <property type="match status" value="1"/>
</dbReference>
<dbReference type="InterPro" id="IPR036864">
    <property type="entry name" value="Zn2-C6_fun-type_DNA-bd_sf"/>
</dbReference>
<dbReference type="PROSITE" id="PS00463">
    <property type="entry name" value="ZN2_CY6_FUNGAL_1"/>
    <property type="match status" value="1"/>
</dbReference>
<organism evidence="7 8">
    <name type="scientific">Setomelanomma holmii</name>
    <dbReference type="NCBI Taxonomy" id="210430"/>
    <lineage>
        <taxon>Eukaryota</taxon>
        <taxon>Fungi</taxon>
        <taxon>Dikarya</taxon>
        <taxon>Ascomycota</taxon>
        <taxon>Pezizomycotina</taxon>
        <taxon>Dothideomycetes</taxon>
        <taxon>Pleosporomycetidae</taxon>
        <taxon>Pleosporales</taxon>
        <taxon>Pleosporineae</taxon>
        <taxon>Phaeosphaeriaceae</taxon>
        <taxon>Setomelanomma</taxon>
    </lineage>
</organism>